<dbReference type="InterPro" id="IPR002931">
    <property type="entry name" value="Transglutaminase-like"/>
</dbReference>
<evidence type="ECO:0000313" key="3">
    <source>
        <dbReference type="Proteomes" id="UP000318313"/>
    </source>
</evidence>
<evidence type="ECO:0000313" key="2">
    <source>
        <dbReference type="EMBL" id="QDV53395.1"/>
    </source>
</evidence>
<dbReference type="EMBL" id="CP037452">
    <property type="protein sequence ID" value="QDV53395.1"/>
    <property type="molecule type" value="Genomic_DNA"/>
</dbReference>
<proteinExistence type="predicted"/>
<dbReference type="RefSeq" id="WP_145312889.1">
    <property type="nucleotide sequence ID" value="NZ_CP037452.1"/>
</dbReference>
<gene>
    <name evidence="2" type="ORF">Enr17x_54700</name>
</gene>
<dbReference type="PANTHER" id="PTHR33490:SF3">
    <property type="entry name" value="CONSERVED INTEGRAL MEMBRANE PROTEIN"/>
    <property type="match status" value="1"/>
</dbReference>
<keyword evidence="3" id="KW-1185">Reference proteome</keyword>
<reference evidence="2 3" key="1">
    <citation type="submission" date="2019-03" db="EMBL/GenBank/DDBJ databases">
        <title>Deep-cultivation of Planctomycetes and their phenomic and genomic characterization uncovers novel biology.</title>
        <authorList>
            <person name="Wiegand S."/>
            <person name="Jogler M."/>
            <person name="Boedeker C."/>
            <person name="Pinto D."/>
            <person name="Vollmers J."/>
            <person name="Rivas-Marin E."/>
            <person name="Kohn T."/>
            <person name="Peeters S.H."/>
            <person name="Heuer A."/>
            <person name="Rast P."/>
            <person name="Oberbeckmann S."/>
            <person name="Bunk B."/>
            <person name="Jeske O."/>
            <person name="Meyerdierks A."/>
            <person name="Storesund J.E."/>
            <person name="Kallscheuer N."/>
            <person name="Luecker S."/>
            <person name="Lage O.M."/>
            <person name="Pohl T."/>
            <person name="Merkel B.J."/>
            <person name="Hornburger P."/>
            <person name="Mueller R.-W."/>
            <person name="Bruemmer F."/>
            <person name="Labrenz M."/>
            <person name="Spormann A.M."/>
            <person name="Op den Camp H."/>
            <person name="Overmann J."/>
            <person name="Amann R."/>
            <person name="Jetten M.S.M."/>
            <person name="Mascher T."/>
            <person name="Medema M.H."/>
            <person name="Devos D.P."/>
            <person name="Kaster A.-K."/>
            <person name="Ovreas L."/>
            <person name="Rohde M."/>
            <person name="Galperin M.Y."/>
            <person name="Jogler C."/>
        </authorList>
    </citation>
    <scope>NUCLEOTIDE SEQUENCE [LARGE SCALE GENOMIC DNA]</scope>
    <source>
        <strain evidence="2 3">Enr17</strain>
    </source>
</reference>
<evidence type="ECO:0000259" key="1">
    <source>
        <dbReference type="SMART" id="SM00460"/>
    </source>
</evidence>
<dbReference type="SUPFAM" id="SSF54001">
    <property type="entry name" value="Cysteine proteinases"/>
    <property type="match status" value="1"/>
</dbReference>
<dbReference type="Gene3D" id="3.10.620.30">
    <property type="match status" value="1"/>
</dbReference>
<dbReference type="SMART" id="SM00460">
    <property type="entry name" value="TGc"/>
    <property type="match status" value="1"/>
</dbReference>
<sequence>MTVLINSSRINAILGCFILILLFSGLSACSQSPAREGDAKTTETDSKSAGVVAVKDAEVWQVIYVNNQRIGYAYSQTRIDDHGENKVVHNQSDSYLKLKRFGQTLNMETHLKTTETPTGELLSYTFQMKNPPADSTVSEGKVKGGQLTVETKIANQVTRSQLKWEPAFHSPSYLEQMFKDAPMQPGEQKSFSMLLPEYNKVSKVSLNALDYETVELHGGVEEKCLHVKMKQELLPGMVVDLYVTKEGEIPKTAADFLGSSMLTYIVSKKVALEELSGGELDLAVQTLIKVTPIPGAHNTEKVVYQLTLDDGDPAEFLVSGDTQQVKKRDERSVELTVVKAPVPTQFPEAKVDDEYKEPTQFIQSDDPRVMKYAAAAVKSVQNPWKQAILMERYVHQNLKKKNFSTALASAAEVARNMEGDCTEHAVLLAAMLRAQKLPSRVAVGLVYIPSRSSFGGHMWTEVFLDNRWIPLDATLGKGGIGAGHIKLADSSLSDNAPAPLAIFLPILQAVGKLSIEVIDSSAKTAR</sequence>
<dbReference type="KEGG" id="gfm:Enr17x_54700"/>
<dbReference type="InterPro" id="IPR038765">
    <property type="entry name" value="Papain-like_cys_pep_sf"/>
</dbReference>
<protein>
    <submittedName>
        <fullName evidence="2">Transglutaminase-like superfamily protein</fullName>
    </submittedName>
</protein>
<dbReference type="PANTHER" id="PTHR33490">
    <property type="entry name" value="BLR5614 PROTEIN-RELATED"/>
    <property type="match status" value="1"/>
</dbReference>
<accession>A0A518IK30</accession>
<dbReference type="Pfam" id="PF01841">
    <property type="entry name" value="Transglut_core"/>
    <property type="match status" value="1"/>
</dbReference>
<name>A0A518IK30_9PLAN</name>
<dbReference type="AlphaFoldDB" id="A0A518IK30"/>
<feature type="domain" description="Transglutaminase-like" evidence="1">
    <location>
        <begin position="413"/>
        <end position="475"/>
    </location>
</feature>
<dbReference type="OrthoDB" id="9804872at2"/>
<organism evidence="2 3">
    <name type="scientific">Gimesia fumaroli</name>
    <dbReference type="NCBI Taxonomy" id="2527976"/>
    <lineage>
        <taxon>Bacteria</taxon>
        <taxon>Pseudomonadati</taxon>
        <taxon>Planctomycetota</taxon>
        <taxon>Planctomycetia</taxon>
        <taxon>Planctomycetales</taxon>
        <taxon>Planctomycetaceae</taxon>
        <taxon>Gimesia</taxon>
    </lineage>
</organism>
<dbReference type="Proteomes" id="UP000318313">
    <property type="component" value="Chromosome"/>
</dbReference>